<proteinExistence type="predicted"/>
<evidence type="ECO:0000256" key="2">
    <source>
        <dbReference type="ARBA" id="ARBA00022692"/>
    </source>
</evidence>
<reference evidence="5 6" key="2">
    <citation type="submission" date="2019-05" db="EMBL/GenBank/DDBJ databases">
        <title>Genome evolution of the obligate endosymbiont Buchnera aphidicola.</title>
        <authorList>
            <person name="Moran N.A."/>
        </authorList>
    </citation>
    <scope>NUCLEOTIDE SEQUENCE [LARGE SCALE GENOMIC DNA]</scope>
    <source>
        <strain evidence="5 6">Hta</strain>
    </source>
</reference>
<gene>
    <name evidence="5" type="ORF">D9V69_00415</name>
</gene>
<dbReference type="Proteomes" id="UP000298773">
    <property type="component" value="Chromosome"/>
</dbReference>
<sequence length="964" mass="113860">MSIYHRSLSRFLIFLSVLFVAFLLFIESNIGFRCILNVASRFFLDFQTEEVSGNWHDFTLKNFNCKIFGASIRANSIHVLLDMQSMFKSSTMFDCIEAKDLKISINKNQFNDFNQKQIKHIFFEKNQHIEYPIFFKKIHVDKILFKIPETEIFLSNVLTKIEFLNNHITIFPTYIDIIEVISKNVYLNKVVREKSFFNINTFHQNEKKQNLFFLEKKIFFPLNINVMFLKCKKIHFKNYKKIDFFELILRAQIKQNILKIKDIKICSKLFKMESYGKIFFNKDSQISCVMHNNLLIPSLNYRINDILFIGCLNETFQFHIISKTLRFIRCSGVLFFNSFKYPFFVQIKSINLPIFIKNSYDIQLKNFNAVVKGTLNNYSIFIKSVFNFQNLSSFVFNMHAQGSFSKMLFNKVKIISVKKKIFITERNSFKKHLINRNIFDLIGTINILGQSNNHTYDLSVPKIYLHGYIMQKAISVLGSIDYNNADVIAIPKIHVFLGQNKFFLKGIVGKKYDVDAIFYASYLDYFLPHLKGNITSHVKIHGYNFSNTKINSKTFGHNINFHDFYLKSFHMIANIDIQRKFLGSIFFHAKKIDFKKFYINSLYIQSIWKQNKQKLLFLIKNKTWYANFVLYGALNDQKHSWNGSFKKMNISTILGIFSVKNNSHSDVYQKNIKKDNQNKSHIIINNIFSSFIYNTNKMLFNMLNRSFIDFKSQVSIHTRLYWDDVISSFNGTMFLKTDTIEFKREIKNKIFSEYLDGLELSIQLNKNNLQTQWILKKTTNLLESNKISGYLNIIDIYDKKNLNGKFFVDAFPISTINFFTRHFKKVMGTLNGDIIISGNWNQKKVLSNMSLKQVVIHSNNLLKYIKLFFPSFSNKLFKLKINQSIFMKHGKIVFTLHNVLKNVDKAEWTLLFKSNKIAIEMIPKIKFCFSTCLNLHYLLEKYDIFGYMKFPLFYFAINEKNFVI</sequence>
<comment type="subcellular location">
    <subcellularLocation>
        <location evidence="1">Membrane</location>
        <topology evidence="1">Single-pass membrane protein</topology>
    </subcellularLocation>
</comment>
<keyword evidence="4" id="KW-0472">Membrane</keyword>
<dbReference type="PANTHER" id="PTHR36985:SF1">
    <property type="entry name" value="TRANSLOCATION AND ASSEMBLY MODULE SUBUNIT TAMB"/>
    <property type="match status" value="1"/>
</dbReference>
<accession>A0A4D6Y4X3</accession>
<dbReference type="GO" id="GO:0097347">
    <property type="term" value="C:TAM protein secretion complex"/>
    <property type="evidence" value="ECO:0007669"/>
    <property type="project" value="TreeGrafter"/>
</dbReference>
<evidence type="ECO:0000256" key="1">
    <source>
        <dbReference type="ARBA" id="ARBA00004167"/>
    </source>
</evidence>
<dbReference type="OrthoDB" id="5555605at2"/>
<keyword evidence="2" id="KW-0812">Transmembrane</keyword>
<evidence type="ECO:0000313" key="6">
    <source>
        <dbReference type="Proteomes" id="UP000298773"/>
    </source>
</evidence>
<name>A0A4D6Y4X3_9GAMM</name>
<keyword evidence="3" id="KW-1133">Transmembrane helix</keyword>
<dbReference type="EMBL" id="CP034873">
    <property type="protein sequence ID" value="QCI21408.1"/>
    <property type="molecule type" value="Genomic_DNA"/>
</dbReference>
<dbReference type="AlphaFoldDB" id="A0A4D6Y4X3"/>
<dbReference type="GO" id="GO:0009306">
    <property type="term" value="P:protein secretion"/>
    <property type="evidence" value="ECO:0007669"/>
    <property type="project" value="TreeGrafter"/>
</dbReference>
<reference evidence="5 6" key="1">
    <citation type="submission" date="2018-12" db="EMBL/GenBank/DDBJ databases">
        <authorList>
            <person name="Chong R.A."/>
        </authorList>
    </citation>
    <scope>NUCLEOTIDE SEQUENCE [LARGE SCALE GENOMIC DNA]</scope>
    <source>
        <strain evidence="5 6">Hta</strain>
    </source>
</reference>
<evidence type="ECO:0000313" key="5">
    <source>
        <dbReference type="EMBL" id="QCI21408.1"/>
    </source>
</evidence>
<dbReference type="RefSeq" id="WP_158356379.1">
    <property type="nucleotide sequence ID" value="NZ_CP034873.1"/>
</dbReference>
<organism evidence="5 6">
    <name type="scientific">Buchnera aphidicola</name>
    <name type="common">Hyadaphis tataricae</name>
    <dbReference type="NCBI Taxonomy" id="1241859"/>
    <lineage>
        <taxon>Bacteria</taxon>
        <taxon>Pseudomonadati</taxon>
        <taxon>Pseudomonadota</taxon>
        <taxon>Gammaproteobacteria</taxon>
        <taxon>Enterobacterales</taxon>
        <taxon>Erwiniaceae</taxon>
        <taxon>Buchnera</taxon>
    </lineage>
</organism>
<evidence type="ECO:0000256" key="4">
    <source>
        <dbReference type="ARBA" id="ARBA00023136"/>
    </source>
</evidence>
<dbReference type="GO" id="GO:0005886">
    <property type="term" value="C:plasma membrane"/>
    <property type="evidence" value="ECO:0007669"/>
    <property type="project" value="TreeGrafter"/>
</dbReference>
<protein>
    <submittedName>
        <fullName evidence="5">Translocation/assembly module TamB</fullName>
    </submittedName>
</protein>
<evidence type="ECO:0000256" key="3">
    <source>
        <dbReference type="ARBA" id="ARBA00022989"/>
    </source>
</evidence>
<dbReference type="PANTHER" id="PTHR36985">
    <property type="entry name" value="TRANSLOCATION AND ASSEMBLY MODULE SUBUNIT TAMB"/>
    <property type="match status" value="1"/>
</dbReference>